<evidence type="ECO:0000259" key="1">
    <source>
        <dbReference type="PROSITE" id="PS50994"/>
    </source>
</evidence>
<protein>
    <recommendedName>
        <fullName evidence="1">Integrase catalytic domain-containing protein</fullName>
    </recommendedName>
</protein>
<evidence type="ECO:0000313" key="2">
    <source>
        <dbReference type="EMBL" id="RZC20032.1"/>
    </source>
</evidence>
<feature type="domain" description="Integrase catalytic" evidence="1">
    <location>
        <begin position="1"/>
        <end position="165"/>
    </location>
</feature>
<accession>A0A445L9Q5</accession>
<dbReference type="AlphaFoldDB" id="A0A445L9Q5"/>
<dbReference type="InterPro" id="IPR001584">
    <property type="entry name" value="Integrase_cat-core"/>
</dbReference>
<reference evidence="2 3" key="1">
    <citation type="submission" date="2018-09" db="EMBL/GenBank/DDBJ databases">
        <title>A high-quality reference genome of wild soybean provides a powerful tool to mine soybean genomes.</title>
        <authorList>
            <person name="Xie M."/>
            <person name="Chung C.Y.L."/>
            <person name="Li M.-W."/>
            <person name="Wong F.-L."/>
            <person name="Chan T.-F."/>
            <person name="Lam H.-M."/>
        </authorList>
    </citation>
    <scope>NUCLEOTIDE SEQUENCE [LARGE SCALE GENOMIC DNA]</scope>
    <source>
        <strain evidence="3">cv. W05</strain>
        <tissue evidence="2">Hypocotyl of etiolated seedlings</tissue>
    </source>
</reference>
<dbReference type="Pfam" id="PF00665">
    <property type="entry name" value="rve"/>
    <property type="match status" value="1"/>
</dbReference>
<dbReference type="GO" id="GO:0015074">
    <property type="term" value="P:DNA integration"/>
    <property type="evidence" value="ECO:0007669"/>
    <property type="project" value="InterPro"/>
</dbReference>
<name>A0A445L9Q5_GLYSO</name>
<dbReference type="InterPro" id="IPR050951">
    <property type="entry name" value="Retrovirus_Pol_polyprotein"/>
</dbReference>
<keyword evidence="3" id="KW-1185">Reference proteome</keyword>
<organism evidence="2 3">
    <name type="scientific">Glycine soja</name>
    <name type="common">Wild soybean</name>
    <dbReference type="NCBI Taxonomy" id="3848"/>
    <lineage>
        <taxon>Eukaryota</taxon>
        <taxon>Viridiplantae</taxon>
        <taxon>Streptophyta</taxon>
        <taxon>Embryophyta</taxon>
        <taxon>Tracheophyta</taxon>
        <taxon>Spermatophyta</taxon>
        <taxon>Magnoliopsida</taxon>
        <taxon>eudicotyledons</taxon>
        <taxon>Gunneridae</taxon>
        <taxon>Pentapetalae</taxon>
        <taxon>rosids</taxon>
        <taxon>fabids</taxon>
        <taxon>Fabales</taxon>
        <taxon>Fabaceae</taxon>
        <taxon>Papilionoideae</taxon>
        <taxon>50 kb inversion clade</taxon>
        <taxon>NPAAA clade</taxon>
        <taxon>indigoferoid/millettioid clade</taxon>
        <taxon>Phaseoleae</taxon>
        <taxon>Glycine</taxon>
        <taxon>Glycine subgen. Soja</taxon>
    </lineage>
</organism>
<dbReference type="Gene3D" id="3.30.420.10">
    <property type="entry name" value="Ribonuclease H-like superfamily/Ribonuclease H"/>
    <property type="match status" value="1"/>
</dbReference>
<dbReference type="InterPro" id="IPR012337">
    <property type="entry name" value="RNaseH-like_sf"/>
</dbReference>
<sequence length="292" mass="33572">MWGMDILGPLPKAPRVVKYLLVTLDYFTKWIEARPLWEITASEVEKFTWKHLICKYGLPHAIVTDNETQFKAQTYEDFLTRLGIKHLVTSVEHPQTYGQTEAANRVILKALRTRLDKFKDVMIPVEVGEPSIRILLFQQQQNEKNIRVELKTTNEVQDMARIREEATKLRAVRRYNTKVQPQAFQPYNLKYKSTGTTKTQGPPLAPKPKVCPWYTLLQDPRTTLGTYSYKTQGIPLVRSLIATTTTTVKGPSSTKQTTTKLFGKTFNQVEVILTPHNHQRRSFGEKNNPSPD</sequence>
<comment type="caution">
    <text evidence="2">The sequence shown here is derived from an EMBL/GenBank/DDBJ whole genome shotgun (WGS) entry which is preliminary data.</text>
</comment>
<gene>
    <name evidence="2" type="ORF">D0Y65_006745</name>
</gene>
<dbReference type="PANTHER" id="PTHR37984:SF5">
    <property type="entry name" value="PROTEIN NYNRIN-LIKE"/>
    <property type="match status" value="1"/>
</dbReference>
<dbReference type="EMBL" id="QZWG01000003">
    <property type="protein sequence ID" value="RZC20032.1"/>
    <property type="molecule type" value="Genomic_DNA"/>
</dbReference>
<evidence type="ECO:0000313" key="3">
    <source>
        <dbReference type="Proteomes" id="UP000289340"/>
    </source>
</evidence>
<dbReference type="SUPFAM" id="SSF53098">
    <property type="entry name" value="Ribonuclease H-like"/>
    <property type="match status" value="1"/>
</dbReference>
<dbReference type="PROSITE" id="PS50994">
    <property type="entry name" value="INTEGRASE"/>
    <property type="match status" value="1"/>
</dbReference>
<proteinExistence type="predicted"/>
<dbReference type="Proteomes" id="UP000289340">
    <property type="component" value="Chromosome 3"/>
</dbReference>
<dbReference type="PANTHER" id="PTHR37984">
    <property type="entry name" value="PROTEIN CBG26694"/>
    <property type="match status" value="1"/>
</dbReference>
<dbReference type="GO" id="GO:0003676">
    <property type="term" value="F:nucleic acid binding"/>
    <property type="evidence" value="ECO:0007669"/>
    <property type="project" value="InterPro"/>
</dbReference>
<dbReference type="InterPro" id="IPR036397">
    <property type="entry name" value="RNaseH_sf"/>
</dbReference>